<reference evidence="1 2" key="1">
    <citation type="submission" date="2020-06" db="EMBL/GenBank/DDBJ databases">
        <title>Transcriptomic and genomic resources for Thalictrum thalictroides and T. hernandezii: Facilitating candidate gene discovery in an emerging model plant lineage.</title>
        <authorList>
            <person name="Arias T."/>
            <person name="Riano-Pachon D.M."/>
            <person name="Di Stilio V.S."/>
        </authorList>
    </citation>
    <scope>NUCLEOTIDE SEQUENCE [LARGE SCALE GENOMIC DNA]</scope>
    <source>
        <strain evidence="2">cv. WT478/WT964</strain>
        <tissue evidence="1">Leaves</tissue>
    </source>
</reference>
<keyword evidence="2" id="KW-1185">Reference proteome</keyword>
<proteinExistence type="predicted"/>
<dbReference type="OrthoDB" id="1678831at2759"/>
<gene>
    <name evidence="1" type="ORF">FRX31_027200</name>
</gene>
<sequence length="74" mass="8149">MFTSKPDQESECQLPEKCGNFGVCEDNQCVACPTPNGLMGWSRKETSKCLITSQLNTLTRVSNPSHLAFIKVAK</sequence>
<dbReference type="EMBL" id="JABWDY010033786">
    <property type="protein sequence ID" value="KAF5183213.1"/>
    <property type="molecule type" value="Genomic_DNA"/>
</dbReference>
<protein>
    <submittedName>
        <fullName evidence="1">Uncharacterized protein</fullName>
    </submittedName>
</protein>
<organism evidence="1 2">
    <name type="scientific">Thalictrum thalictroides</name>
    <name type="common">Rue-anemone</name>
    <name type="synonym">Anemone thalictroides</name>
    <dbReference type="NCBI Taxonomy" id="46969"/>
    <lineage>
        <taxon>Eukaryota</taxon>
        <taxon>Viridiplantae</taxon>
        <taxon>Streptophyta</taxon>
        <taxon>Embryophyta</taxon>
        <taxon>Tracheophyta</taxon>
        <taxon>Spermatophyta</taxon>
        <taxon>Magnoliopsida</taxon>
        <taxon>Ranunculales</taxon>
        <taxon>Ranunculaceae</taxon>
        <taxon>Thalictroideae</taxon>
        <taxon>Thalictrum</taxon>
    </lineage>
</organism>
<dbReference type="AlphaFoldDB" id="A0A7J6VE95"/>
<dbReference type="Proteomes" id="UP000554482">
    <property type="component" value="Unassembled WGS sequence"/>
</dbReference>
<comment type="caution">
    <text evidence="1">The sequence shown here is derived from an EMBL/GenBank/DDBJ whole genome shotgun (WGS) entry which is preliminary data.</text>
</comment>
<accession>A0A7J6VE95</accession>
<name>A0A7J6VE95_THATH</name>
<evidence type="ECO:0000313" key="2">
    <source>
        <dbReference type="Proteomes" id="UP000554482"/>
    </source>
</evidence>
<evidence type="ECO:0000313" key="1">
    <source>
        <dbReference type="EMBL" id="KAF5183213.1"/>
    </source>
</evidence>